<evidence type="ECO:0000256" key="2">
    <source>
        <dbReference type="ARBA" id="ARBA00022771"/>
    </source>
</evidence>
<sequence>MERVHAQWPPAIFDNVTPSVEAYDARNANKRRRPPGKSNCQVPGCAADLKELKPYFRRHSICMAHMKAPYVVIHGVKMRYCQQCGHFEDLECFGGANRSCKMSLERRSNMAASKFSGSGRFSKVRHQLDISSSDNATDNSTISRTWNGTAAEAEVETDMRSQLEPQAKSAALRAVDLAMESSNQGLVLANHPTAGSDFSFATARPNPLPACAGGRANISGSPTPPTLPSNAAGDSDIFPLTTLSEDGTVHLRLPRQPTPPVVPPVPQLRPPQLQAATSRQLPPLVLTPRISSGELPHTHSLGCDNAEAAASCGGGGGGGWGGHGGGAGAGRSPEVRSGLMYSNPHYASIDIARNNELGAQPQPQALPASRLQQHRPAVQLSLQLDLSQPAPRQQPHSQQPQSTALADEVLLMALLSAVGARRKCGIPSMRSEWTAPGAWY</sequence>
<accession>A0AAD3HKP1</accession>
<keyword evidence="1" id="KW-0479">Metal-binding</keyword>
<dbReference type="Pfam" id="PF03110">
    <property type="entry name" value="SBP"/>
    <property type="match status" value="1"/>
</dbReference>
<dbReference type="EMBL" id="BMAR01000007">
    <property type="protein sequence ID" value="GFR44272.1"/>
    <property type="molecule type" value="Genomic_DNA"/>
</dbReference>
<evidence type="ECO:0000256" key="3">
    <source>
        <dbReference type="ARBA" id="ARBA00022833"/>
    </source>
</evidence>
<dbReference type="InterPro" id="IPR044817">
    <property type="entry name" value="SBP-like"/>
</dbReference>
<dbReference type="GO" id="GO:0008270">
    <property type="term" value="F:zinc ion binding"/>
    <property type="evidence" value="ECO:0007669"/>
    <property type="project" value="UniProtKB-KW"/>
</dbReference>
<evidence type="ECO:0000313" key="6">
    <source>
        <dbReference type="Proteomes" id="UP001054857"/>
    </source>
</evidence>
<evidence type="ECO:0000259" key="4">
    <source>
        <dbReference type="PROSITE" id="PS51141"/>
    </source>
</evidence>
<organism evidence="5 6">
    <name type="scientific">Astrephomene gubernaculifera</name>
    <dbReference type="NCBI Taxonomy" id="47775"/>
    <lineage>
        <taxon>Eukaryota</taxon>
        <taxon>Viridiplantae</taxon>
        <taxon>Chlorophyta</taxon>
        <taxon>core chlorophytes</taxon>
        <taxon>Chlorophyceae</taxon>
        <taxon>CS clade</taxon>
        <taxon>Chlamydomonadales</taxon>
        <taxon>Astrephomenaceae</taxon>
        <taxon>Astrephomene</taxon>
    </lineage>
</organism>
<dbReference type="Proteomes" id="UP001054857">
    <property type="component" value="Unassembled WGS sequence"/>
</dbReference>
<evidence type="ECO:0000313" key="5">
    <source>
        <dbReference type="EMBL" id="GFR44272.1"/>
    </source>
</evidence>
<dbReference type="PANTHER" id="PTHR31251:SF169">
    <property type="entry name" value="SQUAMOSA PROMOTER-BINDING-LIKE PROTEIN 8"/>
    <property type="match status" value="1"/>
</dbReference>
<dbReference type="SUPFAM" id="SSF103612">
    <property type="entry name" value="SBT domain"/>
    <property type="match status" value="1"/>
</dbReference>
<dbReference type="Gene3D" id="4.10.1100.10">
    <property type="entry name" value="Transcription factor, SBP-box domain"/>
    <property type="match status" value="1"/>
</dbReference>
<evidence type="ECO:0000256" key="1">
    <source>
        <dbReference type="ARBA" id="ARBA00022723"/>
    </source>
</evidence>
<keyword evidence="2" id="KW-0863">Zinc-finger</keyword>
<dbReference type="PROSITE" id="PS51141">
    <property type="entry name" value="ZF_SBP"/>
    <property type="match status" value="1"/>
</dbReference>
<reference evidence="5 6" key="1">
    <citation type="journal article" date="2021" name="Sci. Rep.">
        <title>Genome sequencing of the multicellular alga Astrephomene provides insights into convergent evolution of germ-soma differentiation.</title>
        <authorList>
            <person name="Yamashita S."/>
            <person name="Yamamoto K."/>
            <person name="Matsuzaki R."/>
            <person name="Suzuki S."/>
            <person name="Yamaguchi H."/>
            <person name="Hirooka S."/>
            <person name="Minakuchi Y."/>
            <person name="Miyagishima S."/>
            <person name="Kawachi M."/>
            <person name="Toyoda A."/>
            <person name="Nozaki H."/>
        </authorList>
    </citation>
    <scope>NUCLEOTIDE SEQUENCE [LARGE SCALE GENOMIC DNA]</scope>
    <source>
        <strain evidence="5 6">NIES-4017</strain>
    </source>
</reference>
<dbReference type="AlphaFoldDB" id="A0AAD3HKP1"/>
<feature type="domain" description="SBP-type" evidence="4">
    <location>
        <begin position="37"/>
        <end position="114"/>
    </location>
</feature>
<comment type="caution">
    <text evidence="5">The sequence shown here is derived from an EMBL/GenBank/DDBJ whole genome shotgun (WGS) entry which is preliminary data.</text>
</comment>
<dbReference type="GO" id="GO:0003677">
    <property type="term" value="F:DNA binding"/>
    <property type="evidence" value="ECO:0007669"/>
    <property type="project" value="InterPro"/>
</dbReference>
<dbReference type="PANTHER" id="PTHR31251">
    <property type="entry name" value="SQUAMOSA PROMOTER-BINDING-LIKE PROTEIN 4"/>
    <property type="match status" value="1"/>
</dbReference>
<name>A0AAD3HKP1_9CHLO</name>
<dbReference type="InterPro" id="IPR004333">
    <property type="entry name" value="SBP_dom"/>
</dbReference>
<keyword evidence="3" id="KW-0862">Zinc</keyword>
<dbReference type="GO" id="GO:0005634">
    <property type="term" value="C:nucleus"/>
    <property type="evidence" value="ECO:0007669"/>
    <property type="project" value="InterPro"/>
</dbReference>
<protein>
    <recommendedName>
        <fullName evidence="4">SBP-type domain-containing protein</fullName>
    </recommendedName>
</protein>
<proteinExistence type="predicted"/>
<keyword evidence="6" id="KW-1185">Reference proteome</keyword>
<gene>
    <name evidence="5" type="ORF">Agub_g5477</name>
</gene>
<dbReference type="InterPro" id="IPR036893">
    <property type="entry name" value="SBP_sf"/>
</dbReference>